<organism evidence="2 3">
    <name type="scientific">Plenodomus tracheiphilus IPT5</name>
    <dbReference type="NCBI Taxonomy" id="1408161"/>
    <lineage>
        <taxon>Eukaryota</taxon>
        <taxon>Fungi</taxon>
        <taxon>Dikarya</taxon>
        <taxon>Ascomycota</taxon>
        <taxon>Pezizomycotina</taxon>
        <taxon>Dothideomycetes</taxon>
        <taxon>Pleosporomycetidae</taxon>
        <taxon>Pleosporales</taxon>
        <taxon>Pleosporineae</taxon>
        <taxon>Leptosphaeriaceae</taxon>
        <taxon>Plenodomus</taxon>
    </lineage>
</organism>
<dbReference type="AlphaFoldDB" id="A0A6A7AYF8"/>
<proteinExistence type="predicted"/>
<evidence type="ECO:0000313" key="2">
    <source>
        <dbReference type="EMBL" id="KAF2848103.1"/>
    </source>
</evidence>
<gene>
    <name evidence="2" type="ORF">T440DRAFT_176923</name>
</gene>
<evidence type="ECO:0000256" key="1">
    <source>
        <dbReference type="SAM" id="MobiDB-lite"/>
    </source>
</evidence>
<accession>A0A6A7AYF8</accession>
<name>A0A6A7AYF8_9PLEO</name>
<dbReference type="OrthoDB" id="10611461at2759"/>
<feature type="compositionally biased region" description="Polar residues" evidence="1">
    <location>
        <begin position="20"/>
        <end position="34"/>
    </location>
</feature>
<evidence type="ECO:0000313" key="3">
    <source>
        <dbReference type="Proteomes" id="UP000799423"/>
    </source>
</evidence>
<dbReference type="EMBL" id="MU006320">
    <property type="protein sequence ID" value="KAF2848103.1"/>
    <property type="molecule type" value="Genomic_DNA"/>
</dbReference>
<keyword evidence="3" id="KW-1185">Reference proteome</keyword>
<dbReference type="Proteomes" id="UP000799423">
    <property type="component" value="Unassembled WGS sequence"/>
</dbReference>
<reference evidence="2" key="1">
    <citation type="submission" date="2020-01" db="EMBL/GenBank/DDBJ databases">
        <authorList>
            <consortium name="DOE Joint Genome Institute"/>
            <person name="Haridas S."/>
            <person name="Albert R."/>
            <person name="Binder M."/>
            <person name="Bloem J."/>
            <person name="Labutti K."/>
            <person name="Salamov A."/>
            <person name="Andreopoulos B."/>
            <person name="Baker S.E."/>
            <person name="Barry K."/>
            <person name="Bills G."/>
            <person name="Bluhm B.H."/>
            <person name="Cannon C."/>
            <person name="Castanera R."/>
            <person name="Culley D.E."/>
            <person name="Daum C."/>
            <person name="Ezra D."/>
            <person name="Gonzalez J.B."/>
            <person name="Henrissat B."/>
            <person name="Kuo A."/>
            <person name="Liang C."/>
            <person name="Lipzen A."/>
            <person name="Lutzoni F."/>
            <person name="Magnuson J."/>
            <person name="Mondo S."/>
            <person name="Nolan M."/>
            <person name="Ohm R."/>
            <person name="Pangilinan J."/>
            <person name="Park H.-J."/>
            <person name="Ramirez L."/>
            <person name="Alfaro M."/>
            <person name="Sun H."/>
            <person name="Tritt A."/>
            <person name="Yoshinaga Y."/>
            <person name="Zwiers L.-H."/>
            <person name="Turgeon B.G."/>
            <person name="Goodwin S.B."/>
            <person name="Spatafora J.W."/>
            <person name="Crous P.W."/>
            <person name="Grigoriev I.V."/>
        </authorList>
    </citation>
    <scope>NUCLEOTIDE SEQUENCE</scope>
    <source>
        <strain evidence="2">IPT5</strain>
    </source>
</reference>
<protein>
    <submittedName>
        <fullName evidence="2">Uncharacterized protein</fullName>
    </submittedName>
</protein>
<sequence length="109" mass="12441">MNTRQTSVASRPHLPDSRSPLANHTTTALSNPRSSARIPHFPQRQTACFSRLCPEVFGPSAVHHLEMTIWILRTSELVSWDCWVHGDMLTIRSPSILRFTRHSFQYGNT</sequence>
<feature type="region of interest" description="Disordered" evidence="1">
    <location>
        <begin position="1"/>
        <end position="38"/>
    </location>
</feature>